<dbReference type="OrthoDB" id="4174719at2"/>
<dbReference type="PANTHER" id="PTHR43774">
    <property type="entry name" value="PEPTIDE METHIONINE SULFOXIDE REDUCTASE"/>
    <property type="match status" value="1"/>
</dbReference>
<comment type="catalytic activity">
    <reaction evidence="2 4">
        <text>L-methionyl-[protein] + [thioredoxin]-disulfide + H2O = L-methionyl-(S)-S-oxide-[protein] + [thioredoxin]-dithiol</text>
        <dbReference type="Rhea" id="RHEA:14217"/>
        <dbReference type="Rhea" id="RHEA-COMP:10698"/>
        <dbReference type="Rhea" id="RHEA-COMP:10700"/>
        <dbReference type="Rhea" id="RHEA-COMP:12313"/>
        <dbReference type="Rhea" id="RHEA-COMP:12315"/>
        <dbReference type="ChEBI" id="CHEBI:15377"/>
        <dbReference type="ChEBI" id="CHEBI:16044"/>
        <dbReference type="ChEBI" id="CHEBI:29950"/>
        <dbReference type="ChEBI" id="CHEBI:44120"/>
        <dbReference type="ChEBI" id="CHEBI:50058"/>
        <dbReference type="EC" id="1.8.4.11"/>
    </reaction>
</comment>
<evidence type="ECO:0000256" key="4">
    <source>
        <dbReference type="HAMAP-Rule" id="MF_01401"/>
    </source>
</evidence>
<protein>
    <recommendedName>
        <fullName evidence="4">Peptide methionine sulfoxide reductase MsrA</fullName>
        <shortName evidence="4">Protein-methionine-S-oxide reductase</shortName>
        <ecNumber evidence="4">1.8.4.11</ecNumber>
    </recommendedName>
    <alternativeName>
        <fullName evidence="4">Peptide-methionine (S)-S-oxide reductase</fullName>
        <shortName evidence="4">Peptide Met(O) reductase</shortName>
    </alternativeName>
</protein>
<dbReference type="RefSeq" id="WP_089323067.1">
    <property type="nucleotide sequence ID" value="NZ_FZOB01000006.1"/>
</dbReference>
<dbReference type="NCBIfam" id="TIGR00401">
    <property type="entry name" value="msrA"/>
    <property type="match status" value="1"/>
</dbReference>
<comment type="similarity">
    <text evidence="4">Belongs to the MsrA Met sulfoxide reductase family.</text>
</comment>
<dbReference type="Proteomes" id="UP000198405">
    <property type="component" value="Unassembled WGS sequence"/>
</dbReference>
<dbReference type="SUPFAM" id="SSF55068">
    <property type="entry name" value="Peptide methionine sulfoxide reductase"/>
    <property type="match status" value="1"/>
</dbReference>
<dbReference type="GO" id="GO:0033744">
    <property type="term" value="F:L-methionine:thioredoxin-disulfide S-oxidoreductase activity"/>
    <property type="evidence" value="ECO:0007669"/>
    <property type="project" value="RHEA"/>
</dbReference>
<evidence type="ECO:0000313" key="6">
    <source>
        <dbReference type="EMBL" id="SNR77838.1"/>
    </source>
</evidence>
<dbReference type="InterPro" id="IPR036509">
    <property type="entry name" value="Met_Sox_Rdtase_MsrA_sf"/>
</dbReference>
<evidence type="ECO:0000256" key="2">
    <source>
        <dbReference type="ARBA" id="ARBA00047806"/>
    </source>
</evidence>
<dbReference type="Pfam" id="PF01625">
    <property type="entry name" value="PMSR"/>
    <property type="match status" value="1"/>
</dbReference>
<sequence length="184" mass="21442">MIKEATFAGGCFWCLEETFSKLEGVIEVIPGYAGGTVKNPSYEEVLTGETGHVEAVKVKYDSTKISYRELLIAFWCCIDPTDKNGQFADRGPQYQTVIFYHNEEQKKLAEKSKKILEESKLFTEPIATQIKPFENFYEAEDYHRNFFKKEPFRYEKYKELSGRAGYCKIVWKKKNGRKILEENL</sequence>
<dbReference type="EC" id="1.8.4.11" evidence="4"/>
<proteinExistence type="inferred from homology"/>
<feature type="active site" evidence="4">
    <location>
        <position position="11"/>
    </location>
</feature>
<comment type="function">
    <text evidence="4">Has an important function as a repair enzyme for proteins that have been inactivated by oxidation. Catalyzes the reversible oxidation-reduction of methionine sulfoxide in proteins to methionine.</text>
</comment>
<evidence type="ECO:0000259" key="5">
    <source>
        <dbReference type="Pfam" id="PF01625"/>
    </source>
</evidence>
<gene>
    <name evidence="4" type="primary">msrA</name>
    <name evidence="6" type="ORF">SAMN06265340_10633</name>
</gene>
<evidence type="ECO:0000256" key="3">
    <source>
        <dbReference type="ARBA" id="ARBA00048782"/>
    </source>
</evidence>
<evidence type="ECO:0000256" key="1">
    <source>
        <dbReference type="ARBA" id="ARBA00023002"/>
    </source>
</evidence>
<comment type="catalytic activity">
    <reaction evidence="3 4">
        <text>[thioredoxin]-disulfide + L-methionine + H2O = L-methionine (S)-S-oxide + [thioredoxin]-dithiol</text>
        <dbReference type="Rhea" id="RHEA:19993"/>
        <dbReference type="Rhea" id="RHEA-COMP:10698"/>
        <dbReference type="Rhea" id="RHEA-COMP:10700"/>
        <dbReference type="ChEBI" id="CHEBI:15377"/>
        <dbReference type="ChEBI" id="CHEBI:29950"/>
        <dbReference type="ChEBI" id="CHEBI:50058"/>
        <dbReference type="ChEBI" id="CHEBI:57844"/>
        <dbReference type="ChEBI" id="CHEBI:58772"/>
        <dbReference type="EC" id="1.8.4.11"/>
    </reaction>
</comment>
<dbReference type="AlphaFoldDB" id="A0A238Z4E9"/>
<dbReference type="InterPro" id="IPR002569">
    <property type="entry name" value="Met_Sox_Rdtase_MsrA_dom"/>
</dbReference>
<dbReference type="GO" id="GO:0008113">
    <property type="term" value="F:peptide-methionine (S)-S-oxide reductase activity"/>
    <property type="evidence" value="ECO:0007669"/>
    <property type="project" value="UniProtKB-UniRule"/>
</dbReference>
<dbReference type="PANTHER" id="PTHR43774:SF1">
    <property type="entry name" value="PEPTIDE METHIONINE SULFOXIDE REDUCTASE MSRA 2"/>
    <property type="match status" value="1"/>
</dbReference>
<organism evidence="6 7">
    <name type="scientific">Desulfurobacterium atlanticum</name>
    <dbReference type="NCBI Taxonomy" id="240169"/>
    <lineage>
        <taxon>Bacteria</taxon>
        <taxon>Pseudomonadati</taxon>
        <taxon>Aquificota</taxon>
        <taxon>Aquificia</taxon>
        <taxon>Desulfurobacteriales</taxon>
        <taxon>Desulfurobacteriaceae</taxon>
        <taxon>Desulfurobacterium</taxon>
    </lineage>
</organism>
<keyword evidence="7" id="KW-1185">Reference proteome</keyword>
<reference evidence="7" key="1">
    <citation type="submission" date="2017-06" db="EMBL/GenBank/DDBJ databases">
        <authorList>
            <person name="Varghese N."/>
            <person name="Submissions S."/>
        </authorList>
    </citation>
    <scope>NUCLEOTIDE SEQUENCE [LARGE SCALE GENOMIC DNA]</scope>
    <source>
        <strain evidence="7">DSM 15668</strain>
    </source>
</reference>
<accession>A0A238Z4E9</accession>
<dbReference type="EMBL" id="FZOB01000006">
    <property type="protein sequence ID" value="SNR77838.1"/>
    <property type="molecule type" value="Genomic_DNA"/>
</dbReference>
<dbReference type="Gene3D" id="3.30.1060.10">
    <property type="entry name" value="Peptide methionine sulphoxide reductase MsrA"/>
    <property type="match status" value="1"/>
</dbReference>
<feature type="domain" description="Peptide methionine sulphoxide reductase MsrA" evidence="5">
    <location>
        <begin position="4"/>
        <end position="155"/>
    </location>
</feature>
<name>A0A238Z4E9_9BACT</name>
<evidence type="ECO:0000313" key="7">
    <source>
        <dbReference type="Proteomes" id="UP000198405"/>
    </source>
</evidence>
<keyword evidence="1 4" id="KW-0560">Oxidoreductase</keyword>
<dbReference type="HAMAP" id="MF_01401">
    <property type="entry name" value="MsrA"/>
    <property type="match status" value="1"/>
</dbReference>